<organism evidence="1">
    <name type="scientific">Arundo donax</name>
    <name type="common">Giant reed</name>
    <name type="synonym">Donax arundinaceus</name>
    <dbReference type="NCBI Taxonomy" id="35708"/>
    <lineage>
        <taxon>Eukaryota</taxon>
        <taxon>Viridiplantae</taxon>
        <taxon>Streptophyta</taxon>
        <taxon>Embryophyta</taxon>
        <taxon>Tracheophyta</taxon>
        <taxon>Spermatophyta</taxon>
        <taxon>Magnoliopsida</taxon>
        <taxon>Liliopsida</taxon>
        <taxon>Poales</taxon>
        <taxon>Poaceae</taxon>
        <taxon>PACMAD clade</taxon>
        <taxon>Arundinoideae</taxon>
        <taxon>Arundineae</taxon>
        <taxon>Arundo</taxon>
    </lineage>
</organism>
<evidence type="ECO:0000313" key="1">
    <source>
        <dbReference type="EMBL" id="JAD26984.1"/>
    </source>
</evidence>
<dbReference type="EMBL" id="GBRH01270911">
    <property type="protein sequence ID" value="JAD26984.1"/>
    <property type="molecule type" value="Transcribed_RNA"/>
</dbReference>
<sequence length="25" mass="3046">MDSGGERNSSWLYTHPLRWYVHIKL</sequence>
<accession>A0A0A8YK15</accession>
<dbReference type="AlphaFoldDB" id="A0A0A8YK15"/>
<proteinExistence type="predicted"/>
<protein>
    <submittedName>
        <fullName evidence="1">Uncharacterized protein</fullName>
    </submittedName>
</protein>
<reference evidence="1" key="1">
    <citation type="submission" date="2014-09" db="EMBL/GenBank/DDBJ databases">
        <authorList>
            <person name="Magalhaes I.L.F."/>
            <person name="Oliveira U."/>
            <person name="Santos F.R."/>
            <person name="Vidigal T.H.D.A."/>
            <person name="Brescovit A.D."/>
            <person name="Santos A.J."/>
        </authorList>
    </citation>
    <scope>NUCLEOTIDE SEQUENCE</scope>
    <source>
        <tissue evidence="1">Shoot tissue taken approximately 20 cm above the soil surface</tissue>
    </source>
</reference>
<name>A0A0A8YK15_ARUDO</name>
<reference evidence="1" key="2">
    <citation type="journal article" date="2015" name="Data Brief">
        <title>Shoot transcriptome of the giant reed, Arundo donax.</title>
        <authorList>
            <person name="Barrero R.A."/>
            <person name="Guerrero F.D."/>
            <person name="Moolhuijzen P."/>
            <person name="Goolsby J.A."/>
            <person name="Tidwell J."/>
            <person name="Bellgard S.E."/>
            <person name="Bellgard M.I."/>
        </authorList>
    </citation>
    <scope>NUCLEOTIDE SEQUENCE</scope>
    <source>
        <tissue evidence="1">Shoot tissue taken approximately 20 cm above the soil surface</tissue>
    </source>
</reference>